<evidence type="ECO:0000313" key="4">
    <source>
        <dbReference type="Proteomes" id="UP000015101"/>
    </source>
</evidence>
<reference evidence="2 4" key="2">
    <citation type="journal article" date="2013" name="Nature">
        <title>Insights into bilaterian evolution from three spiralian genomes.</title>
        <authorList>
            <person name="Simakov O."/>
            <person name="Marletaz F."/>
            <person name="Cho S.J."/>
            <person name="Edsinger-Gonzales E."/>
            <person name="Havlak P."/>
            <person name="Hellsten U."/>
            <person name="Kuo D.H."/>
            <person name="Larsson T."/>
            <person name="Lv J."/>
            <person name="Arendt D."/>
            <person name="Savage R."/>
            <person name="Osoegawa K."/>
            <person name="de Jong P."/>
            <person name="Grimwood J."/>
            <person name="Chapman J.A."/>
            <person name="Shapiro H."/>
            <person name="Aerts A."/>
            <person name="Otillar R.P."/>
            <person name="Terry A.Y."/>
            <person name="Boore J.L."/>
            <person name="Grigoriev I.V."/>
            <person name="Lindberg D.R."/>
            <person name="Seaver E.C."/>
            <person name="Weisblat D.A."/>
            <person name="Putnam N.H."/>
            <person name="Rokhsar D.S."/>
        </authorList>
    </citation>
    <scope>NUCLEOTIDE SEQUENCE</scope>
</reference>
<dbReference type="InParanoid" id="T1FUD6"/>
<evidence type="ECO:0000313" key="3">
    <source>
        <dbReference type="EnsemblMetazoa" id="HelroP192865"/>
    </source>
</evidence>
<dbReference type="EMBL" id="KB097106">
    <property type="protein sequence ID" value="ESN99597.1"/>
    <property type="molecule type" value="Genomic_DNA"/>
</dbReference>
<dbReference type="EnsemblMetazoa" id="HelroT192865">
    <property type="protein sequence ID" value="HelroP192865"/>
    <property type="gene ID" value="HelroG192865"/>
</dbReference>
<reference evidence="3" key="3">
    <citation type="submission" date="2015-06" db="UniProtKB">
        <authorList>
            <consortium name="EnsemblMetazoa"/>
        </authorList>
    </citation>
    <scope>IDENTIFICATION</scope>
</reference>
<dbReference type="RefSeq" id="XP_009022356.1">
    <property type="nucleotide sequence ID" value="XM_009024108.1"/>
</dbReference>
<reference evidence="4" key="1">
    <citation type="submission" date="2012-12" db="EMBL/GenBank/DDBJ databases">
        <authorList>
            <person name="Hellsten U."/>
            <person name="Grimwood J."/>
            <person name="Chapman J.A."/>
            <person name="Shapiro H."/>
            <person name="Aerts A."/>
            <person name="Otillar R.P."/>
            <person name="Terry A.Y."/>
            <person name="Boore J.L."/>
            <person name="Simakov O."/>
            <person name="Marletaz F."/>
            <person name="Cho S.-J."/>
            <person name="Edsinger-Gonzales E."/>
            <person name="Havlak P."/>
            <person name="Kuo D.-H."/>
            <person name="Larsson T."/>
            <person name="Lv J."/>
            <person name="Arendt D."/>
            <person name="Savage R."/>
            <person name="Osoegawa K."/>
            <person name="de Jong P."/>
            <person name="Lindberg D.R."/>
            <person name="Seaver E.C."/>
            <person name="Weisblat D.A."/>
            <person name="Putnam N.H."/>
            <person name="Grigoriev I.V."/>
            <person name="Rokhsar D.S."/>
        </authorList>
    </citation>
    <scope>NUCLEOTIDE SEQUENCE</scope>
</reference>
<dbReference type="HOGENOM" id="CLU_1983976_0_0_1"/>
<dbReference type="AlphaFoldDB" id="T1FUD6"/>
<organism evidence="3 4">
    <name type="scientific">Helobdella robusta</name>
    <name type="common">Californian leech</name>
    <dbReference type="NCBI Taxonomy" id="6412"/>
    <lineage>
        <taxon>Eukaryota</taxon>
        <taxon>Metazoa</taxon>
        <taxon>Spiralia</taxon>
        <taxon>Lophotrochozoa</taxon>
        <taxon>Annelida</taxon>
        <taxon>Clitellata</taxon>
        <taxon>Hirudinea</taxon>
        <taxon>Rhynchobdellida</taxon>
        <taxon>Glossiphoniidae</taxon>
        <taxon>Helobdella</taxon>
    </lineage>
</organism>
<proteinExistence type="predicted"/>
<dbReference type="KEGG" id="hro:HELRODRAFT_192865"/>
<evidence type="ECO:0000313" key="2">
    <source>
        <dbReference type="EMBL" id="ESN99597.1"/>
    </source>
</evidence>
<name>T1FUD6_HELRO</name>
<dbReference type="EMBL" id="AMQM01005832">
    <property type="status" value="NOT_ANNOTATED_CDS"/>
    <property type="molecule type" value="Genomic_DNA"/>
</dbReference>
<keyword evidence="4" id="KW-1185">Reference proteome</keyword>
<evidence type="ECO:0000256" key="1">
    <source>
        <dbReference type="SAM" id="MobiDB-lite"/>
    </source>
</evidence>
<dbReference type="Proteomes" id="UP000015101">
    <property type="component" value="Unassembled WGS sequence"/>
</dbReference>
<protein>
    <submittedName>
        <fullName evidence="2 3">Uncharacterized protein</fullName>
    </submittedName>
</protein>
<gene>
    <name evidence="3" type="primary">20212432</name>
    <name evidence="2" type="ORF">HELRODRAFT_192865</name>
</gene>
<sequence length="126" mass="14013">MGQCCSNCCNENRKCCKRENSNCCKKDSSSNNSCCRNRKRCCNNNKRCCESNSNSRASLQPNYGRRQSMEEPVPFDASEAITTSLRYHSDIPIFTNKSVLVDYQKRTDGDTANVASVGAGGAVYKK</sequence>
<feature type="region of interest" description="Disordered" evidence="1">
    <location>
        <begin position="49"/>
        <end position="71"/>
    </location>
</feature>
<accession>T1FUD6</accession>
<dbReference type="GeneID" id="20212432"/>
<dbReference type="CTD" id="20212432"/>